<keyword evidence="3" id="KW-0238">DNA-binding</keyword>
<evidence type="ECO:0000256" key="3">
    <source>
        <dbReference type="ARBA" id="ARBA00023125"/>
    </source>
</evidence>
<evidence type="ECO:0000256" key="2">
    <source>
        <dbReference type="ARBA" id="ARBA00023015"/>
    </source>
</evidence>
<gene>
    <name evidence="9" type="primary">WRKY16</name>
</gene>
<dbReference type="SUPFAM" id="SSF118290">
    <property type="entry name" value="WRKY DNA-binding domain"/>
    <property type="match status" value="1"/>
</dbReference>
<dbReference type="GO" id="GO:0000976">
    <property type="term" value="F:transcription cis-regulatory region binding"/>
    <property type="evidence" value="ECO:0007669"/>
    <property type="project" value="TreeGrafter"/>
</dbReference>
<evidence type="ECO:0000259" key="8">
    <source>
        <dbReference type="PROSITE" id="PS50811"/>
    </source>
</evidence>
<name>A0A0D5Y996_SALMI</name>
<dbReference type="FunFam" id="2.20.25.80:FF:000009">
    <property type="entry name" value="WRKY transcription factor 53"/>
    <property type="match status" value="1"/>
</dbReference>
<dbReference type="InterPro" id="IPR036576">
    <property type="entry name" value="WRKY_dom_sf"/>
</dbReference>
<dbReference type="InterPro" id="IPR003657">
    <property type="entry name" value="WRKY_dom"/>
</dbReference>
<evidence type="ECO:0000256" key="7">
    <source>
        <dbReference type="SAM" id="MobiDB-lite"/>
    </source>
</evidence>
<evidence type="ECO:0000256" key="4">
    <source>
        <dbReference type="ARBA" id="ARBA00023163"/>
    </source>
</evidence>
<dbReference type="SMART" id="SM00774">
    <property type="entry name" value="WRKY"/>
    <property type="match status" value="1"/>
</dbReference>
<evidence type="ECO:0000256" key="5">
    <source>
        <dbReference type="ARBA" id="ARBA00023242"/>
    </source>
</evidence>
<proteinExistence type="evidence at transcript level"/>
<dbReference type="PANTHER" id="PTHR32096:SF36">
    <property type="entry name" value="WRKY TRANSCRIPTION FACTOR 41-RELATED"/>
    <property type="match status" value="1"/>
</dbReference>
<feature type="region of interest" description="Disordered" evidence="7">
    <location>
        <begin position="69"/>
        <end position="104"/>
    </location>
</feature>
<dbReference type="AlphaFoldDB" id="A0A0D5Y996"/>
<keyword evidence="2" id="KW-0805">Transcription regulation</keyword>
<keyword evidence="5" id="KW-0539">Nucleus</keyword>
<dbReference type="GO" id="GO:0042542">
    <property type="term" value="P:response to hydrogen peroxide"/>
    <property type="evidence" value="ECO:0007669"/>
    <property type="project" value="UniProtKB-ARBA"/>
</dbReference>
<dbReference type="GO" id="GO:0010150">
    <property type="term" value="P:leaf senescence"/>
    <property type="evidence" value="ECO:0007669"/>
    <property type="project" value="UniProtKB-ARBA"/>
</dbReference>
<dbReference type="SMR" id="A0A0D5Y996"/>
<comment type="similarity">
    <text evidence="6">Belongs to the WRKY group III family.</text>
</comment>
<dbReference type="Pfam" id="PF03106">
    <property type="entry name" value="WRKY"/>
    <property type="match status" value="1"/>
</dbReference>
<dbReference type="Gene3D" id="2.20.25.80">
    <property type="entry name" value="WRKY domain"/>
    <property type="match status" value="1"/>
</dbReference>
<dbReference type="GO" id="GO:0005634">
    <property type="term" value="C:nucleus"/>
    <property type="evidence" value="ECO:0007669"/>
    <property type="project" value="UniProtKB-SubCell"/>
</dbReference>
<organism evidence="9">
    <name type="scientific">Salvia miltiorrhiza</name>
    <name type="common">Chinese sage</name>
    <dbReference type="NCBI Taxonomy" id="226208"/>
    <lineage>
        <taxon>Eukaryota</taxon>
        <taxon>Viridiplantae</taxon>
        <taxon>Streptophyta</taxon>
        <taxon>Embryophyta</taxon>
        <taxon>Tracheophyta</taxon>
        <taxon>Spermatophyta</taxon>
        <taxon>Magnoliopsida</taxon>
        <taxon>eudicotyledons</taxon>
        <taxon>Gunneridae</taxon>
        <taxon>Pentapetalae</taxon>
        <taxon>asterids</taxon>
        <taxon>lamiids</taxon>
        <taxon>Lamiales</taxon>
        <taxon>Lamiaceae</taxon>
        <taxon>Nepetoideae</taxon>
        <taxon>Mentheae</taxon>
        <taxon>Salviinae</taxon>
        <taxon>Salvia</taxon>
        <taxon>Salvia incertae sedis</taxon>
    </lineage>
</organism>
<dbReference type="GO" id="GO:0010193">
    <property type="term" value="P:response to ozone"/>
    <property type="evidence" value="ECO:0007669"/>
    <property type="project" value="UniProtKB-ARBA"/>
</dbReference>
<sequence length="321" mass="35935">MEKVGVSEKKTVITVLTEGKKLANELKRQLHPTKNPTEACDVLVESILSSYENAITLLALIENGGFEPSISIEGSPRSEGSDHNSKKRKTMPRWSEHVRISSGAGGEAQLDDGYNWRKYGQKDILGATHPRAYYRCTHRNTQGCLATKQVQRADEDPTVFEVIYRGKHSCRQERLRQSKERKEQESLACSTLVSNGPSLIKTEKRDVIDSKDEEDLPSFSFPSTPIECENVEPQFFSEPNRFITTSYSPSSFLSSATSESYFSPSPCLVNDFGFGNSLQSSESDFGEIISNPTPITDFSLGDLDISIDEVDFESHFLDEFF</sequence>
<dbReference type="EMBL" id="KM823139">
    <property type="protein sequence ID" value="AKA27882.1"/>
    <property type="molecule type" value="mRNA"/>
</dbReference>
<protein>
    <submittedName>
        <fullName evidence="9">WRKY protein</fullName>
    </submittedName>
</protein>
<dbReference type="PROSITE" id="PS50811">
    <property type="entry name" value="WRKY"/>
    <property type="match status" value="1"/>
</dbReference>
<comment type="subcellular location">
    <subcellularLocation>
        <location evidence="1">Nucleus</location>
    </subcellularLocation>
</comment>
<dbReference type="GO" id="GO:0003700">
    <property type="term" value="F:DNA-binding transcription factor activity"/>
    <property type="evidence" value="ECO:0007669"/>
    <property type="project" value="InterPro"/>
</dbReference>
<reference evidence="9" key="1">
    <citation type="journal article" date="2015" name="BMC Genomics">
        <title>Molecular cloning and expression analysis of WRKY transcription factor genes in Salvia miltiorrhiza.</title>
        <authorList>
            <person name="Li C."/>
            <person name="Li D."/>
            <person name="Shao F."/>
            <person name="Lu S."/>
        </authorList>
    </citation>
    <scope>NUCLEOTIDE SEQUENCE</scope>
</reference>
<keyword evidence="4" id="KW-0804">Transcription</keyword>
<dbReference type="InterPro" id="IPR044810">
    <property type="entry name" value="WRKY_plant"/>
</dbReference>
<dbReference type="PANTHER" id="PTHR32096">
    <property type="entry name" value="WRKY TRANSCRIPTION FACTOR 30-RELATED-RELATED"/>
    <property type="match status" value="1"/>
</dbReference>
<evidence type="ECO:0000256" key="6">
    <source>
        <dbReference type="ARBA" id="ARBA00060850"/>
    </source>
</evidence>
<evidence type="ECO:0000256" key="1">
    <source>
        <dbReference type="ARBA" id="ARBA00004123"/>
    </source>
</evidence>
<dbReference type="GO" id="GO:0009751">
    <property type="term" value="P:response to salicylic acid"/>
    <property type="evidence" value="ECO:0007669"/>
    <property type="project" value="UniProtKB-ARBA"/>
</dbReference>
<accession>A0A0D5Y996</accession>
<feature type="domain" description="WRKY" evidence="8">
    <location>
        <begin position="105"/>
        <end position="169"/>
    </location>
</feature>
<evidence type="ECO:0000313" key="9">
    <source>
        <dbReference type="EMBL" id="AKA27882.1"/>
    </source>
</evidence>